<keyword evidence="1" id="KW-1133">Transmembrane helix</keyword>
<dbReference type="CDD" id="cd04179">
    <property type="entry name" value="DPM_DPG-synthase_like"/>
    <property type="match status" value="1"/>
</dbReference>
<feature type="transmembrane region" description="Helical" evidence="1">
    <location>
        <begin position="292"/>
        <end position="313"/>
    </location>
</feature>
<dbReference type="InterPro" id="IPR001173">
    <property type="entry name" value="Glyco_trans_2-like"/>
</dbReference>
<organism evidence="3 4">
    <name type="scientific">Halomicrobium mukohataei</name>
    <dbReference type="NCBI Taxonomy" id="57705"/>
    <lineage>
        <taxon>Archaea</taxon>
        <taxon>Methanobacteriati</taxon>
        <taxon>Methanobacteriota</taxon>
        <taxon>Stenosarchaea group</taxon>
        <taxon>Halobacteria</taxon>
        <taxon>Halobacteriales</taxon>
        <taxon>Haloarculaceae</taxon>
        <taxon>Halomicrobium</taxon>
    </lineage>
</organism>
<keyword evidence="1" id="KW-0472">Membrane</keyword>
<evidence type="ECO:0000259" key="2">
    <source>
        <dbReference type="Pfam" id="PF00535"/>
    </source>
</evidence>
<dbReference type="RefSeq" id="WP_170094050.1">
    <property type="nucleotide sequence ID" value="NZ_WOYG01000001.1"/>
</dbReference>
<protein>
    <submittedName>
        <fullName evidence="3">Glycosyltransferase</fullName>
    </submittedName>
</protein>
<dbReference type="PANTHER" id="PTHR48090:SF6">
    <property type="entry name" value="SLR5056 PROTEIN"/>
    <property type="match status" value="1"/>
</dbReference>
<name>A0A847UGJ7_9EURY</name>
<evidence type="ECO:0000256" key="1">
    <source>
        <dbReference type="SAM" id="Phobius"/>
    </source>
</evidence>
<sequence length="327" mass="34908">MFNGHSLSVVVPAYNEQAHVGEVIDTLPDCVDRAYVVDDCSTDDTWSIIQSHVPARERSRSRARADGGEAAQTIVPIRHEQNRGVGGAIKTGYLAAIRDGTDIVAVMGGDGQMDPDLLPDIVAPVADGRAAYAKGNRLCSSSDRSSMPTFRQVGNRMLSALTRLASGYWGIGDPQNGYTAASTAALERSGVDEMYEFYGYCNDLLVKLNVADCRVADVPMPAEYGDETSHIDLRTYVPRVSGMLARNFFWRLRRYASDVGPAIPAGYLGGIALSVPGLAGVLFALLAGNSDLLALSSIVFLVGTVALVAGVALDRRHNETLAVVVDN</sequence>
<comment type="caution">
    <text evidence="3">The sequence shown here is derived from an EMBL/GenBank/DDBJ whole genome shotgun (WGS) entry which is preliminary data.</text>
</comment>
<dbReference type="AlphaFoldDB" id="A0A847UGJ7"/>
<dbReference type="SUPFAM" id="SSF53448">
    <property type="entry name" value="Nucleotide-diphospho-sugar transferases"/>
    <property type="match status" value="1"/>
</dbReference>
<dbReference type="GO" id="GO:0016740">
    <property type="term" value="F:transferase activity"/>
    <property type="evidence" value="ECO:0007669"/>
    <property type="project" value="UniProtKB-KW"/>
</dbReference>
<proteinExistence type="predicted"/>
<dbReference type="OrthoDB" id="43988at2157"/>
<evidence type="ECO:0000313" key="3">
    <source>
        <dbReference type="EMBL" id="NLV10341.1"/>
    </source>
</evidence>
<keyword evidence="1" id="KW-0812">Transmembrane</keyword>
<dbReference type="Gene3D" id="3.90.550.10">
    <property type="entry name" value="Spore Coat Polysaccharide Biosynthesis Protein SpsA, Chain A"/>
    <property type="match status" value="1"/>
</dbReference>
<accession>A0A847UGJ7</accession>
<keyword evidence="3" id="KW-0808">Transferase</keyword>
<feature type="transmembrane region" description="Helical" evidence="1">
    <location>
        <begin position="262"/>
        <end position="286"/>
    </location>
</feature>
<reference evidence="3" key="1">
    <citation type="submission" date="2019-12" db="EMBL/GenBank/DDBJ databases">
        <title>Whole-genome sequence of Halomicrobium mukohataei pws1.</title>
        <authorList>
            <person name="Verma D.K."/>
            <person name="Gopal K."/>
            <person name="Prasad E.S."/>
        </authorList>
    </citation>
    <scope>NUCLEOTIDE SEQUENCE</scope>
    <source>
        <strain evidence="3">Pws1</strain>
    </source>
</reference>
<feature type="domain" description="Glycosyltransferase 2-like" evidence="2">
    <location>
        <begin position="8"/>
        <end position="187"/>
    </location>
</feature>
<gene>
    <name evidence="3" type="ORF">GOC74_10410</name>
</gene>
<dbReference type="Proteomes" id="UP000608662">
    <property type="component" value="Unassembled WGS sequence"/>
</dbReference>
<dbReference type="EMBL" id="WOYG01000001">
    <property type="protein sequence ID" value="NLV10341.1"/>
    <property type="molecule type" value="Genomic_DNA"/>
</dbReference>
<evidence type="ECO:0000313" key="4">
    <source>
        <dbReference type="Proteomes" id="UP000608662"/>
    </source>
</evidence>
<dbReference type="InterPro" id="IPR029044">
    <property type="entry name" value="Nucleotide-diphossugar_trans"/>
</dbReference>
<dbReference type="InterPro" id="IPR050256">
    <property type="entry name" value="Glycosyltransferase_2"/>
</dbReference>
<dbReference type="Pfam" id="PF00535">
    <property type="entry name" value="Glycos_transf_2"/>
    <property type="match status" value="1"/>
</dbReference>
<dbReference type="PANTHER" id="PTHR48090">
    <property type="entry name" value="UNDECAPRENYL-PHOSPHATE 4-DEOXY-4-FORMAMIDO-L-ARABINOSE TRANSFERASE-RELATED"/>
    <property type="match status" value="1"/>
</dbReference>